<evidence type="ECO:0000256" key="2">
    <source>
        <dbReference type="SAM" id="Phobius"/>
    </source>
</evidence>
<feature type="domain" description="Signal transduction histidine kinase internal region" evidence="4">
    <location>
        <begin position="180"/>
        <end position="258"/>
    </location>
</feature>
<evidence type="ECO:0000313" key="5">
    <source>
        <dbReference type="EMBL" id="GCL61939.1"/>
    </source>
</evidence>
<feature type="transmembrane region" description="Helical" evidence="2">
    <location>
        <begin position="135"/>
        <end position="157"/>
    </location>
</feature>
<evidence type="ECO:0000256" key="1">
    <source>
        <dbReference type="SAM" id="MobiDB-lite"/>
    </source>
</evidence>
<dbReference type="Gene3D" id="3.30.565.10">
    <property type="entry name" value="Histidine kinase-like ATPase, C-terminal domain"/>
    <property type="match status" value="1"/>
</dbReference>
<dbReference type="RefSeq" id="WP_228026958.1">
    <property type="nucleotide sequence ID" value="NZ_BJCL01000002.1"/>
</dbReference>
<dbReference type="PANTHER" id="PTHR34220:SF9">
    <property type="entry name" value="SIGNAL TRANSDUCTION HISTIDINE KINASE INTERNAL REGION DOMAIN-CONTAINING PROTEIN"/>
    <property type="match status" value="1"/>
</dbReference>
<protein>
    <submittedName>
        <fullName evidence="5">Uncharacterized protein</fullName>
    </submittedName>
</protein>
<dbReference type="Pfam" id="PF02518">
    <property type="entry name" value="HATPase_c"/>
    <property type="match status" value="1"/>
</dbReference>
<feature type="domain" description="Histidine kinase/HSP90-like ATPase" evidence="3">
    <location>
        <begin position="277"/>
        <end position="383"/>
    </location>
</feature>
<evidence type="ECO:0000313" key="6">
    <source>
        <dbReference type="Proteomes" id="UP000301751"/>
    </source>
</evidence>
<dbReference type="Pfam" id="PF06580">
    <property type="entry name" value="His_kinase"/>
    <property type="match status" value="1"/>
</dbReference>
<keyword evidence="6" id="KW-1185">Reference proteome</keyword>
<feature type="transmembrane region" description="Helical" evidence="2">
    <location>
        <begin position="29"/>
        <end position="48"/>
    </location>
</feature>
<dbReference type="InterPro" id="IPR050640">
    <property type="entry name" value="Bact_2-comp_sensor_kinase"/>
</dbReference>
<organism evidence="5 6">
    <name type="scientific">Pseudaquabacterium pictum</name>
    <dbReference type="NCBI Taxonomy" id="2315236"/>
    <lineage>
        <taxon>Bacteria</taxon>
        <taxon>Pseudomonadati</taxon>
        <taxon>Pseudomonadota</taxon>
        <taxon>Betaproteobacteria</taxon>
        <taxon>Burkholderiales</taxon>
        <taxon>Sphaerotilaceae</taxon>
        <taxon>Pseudaquabacterium</taxon>
    </lineage>
</organism>
<accession>A0A480AJN1</accession>
<dbReference type="EMBL" id="BJCL01000002">
    <property type="protein sequence ID" value="GCL61939.1"/>
    <property type="molecule type" value="Genomic_DNA"/>
</dbReference>
<keyword evidence="2" id="KW-0812">Transmembrane</keyword>
<comment type="caution">
    <text evidence="5">The sequence shown here is derived from an EMBL/GenBank/DDBJ whole genome shotgun (WGS) entry which is preliminary data.</text>
</comment>
<dbReference type="SUPFAM" id="SSF55874">
    <property type="entry name" value="ATPase domain of HSP90 chaperone/DNA topoisomerase II/histidine kinase"/>
    <property type="match status" value="1"/>
</dbReference>
<dbReference type="InterPro" id="IPR003594">
    <property type="entry name" value="HATPase_dom"/>
</dbReference>
<evidence type="ECO:0000259" key="3">
    <source>
        <dbReference type="Pfam" id="PF02518"/>
    </source>
</evidence>
<gene>
    <name evidence="5" type="ORF">AQPW35_10200</name>
</gene>
<proteinExistence type="predicted"/>
<reference evidence="6" key="1">
    <citation type="submission" date="2019-03" db="EMBL/GenBank/DDBJ databases">
        <title>Aquabacterium pictum sp.nov., the first bacteriochlorophyll a-containing freshwater bacterium in the genus Aquabacterium of the class Betaproteobacteria.</title>
        <authorList>
            <person name="Hirose S."/>
            <person name="Tank M."/>
            <person name="Hara E."/>
            <person name="Tamaki H."/>
            <person name="Takaichi S."/>
            <person name="Haruta S."/>
            <person name="Hanada S."/>
        </authorList>
    </citation>
    <scope>NUCLEOTIDE SEQUENCE [LARGE SCALE GENOMIC DNA]</scope>
    <source>
        <strain evidence="6">W35</strain>
    </source>
</reference>
<feature type="transmembrane region" description="Helical" evidence="2">
    <location>
        <begin position="97"/>
        <end position="115"/>
    </location>
</feature>
<dbReference type="AlphaFoldDB" id="A0A480AJN1"/>
<feature type="region of interest" description="Disordered" evidence="1">
    <location>
        <begin position="364"/>
        <end position="388"/>
    </location>
</feature>
<feature type="transmembrane region" description="Helical" evidence="2">
    <location>
        <begin position="54"/>
        <end position="76"/>
    </location>
</feature>
<dbReference type="InterPro" id="IPR036890">
    <property type="entry name" value="HATPase_C_sf"/>
</dbReference>
<keyword evidence="2" id="KW-1133">Transmembrane helix</keyword>
<dbReference type="PANTHER" id="PTHR34220">
    <property type="entry name" value="SENSOR HISTIDINE KINASE YPDA"/>
    <property type="match status" value="1"/>
</dbReference>
<dbReference type="GO" id="GO:0000155">
    <property type="term" value="F:phosphorelay sensor kinase activity"/>
    <property type="evidence" value="ECO:0007669"/>
    <property type="project" value="InterPro"/>
</dbReference>
<dbReference type="Proteomes" id="UP000301751">
    <property type="component" value="Unassembled WGS sequence"/>
</dbReference>
<keyword evidence="2" id="KW-0472">Membrane</keyword>
<evidence type="ECO:0000259" key="4">
    <source>
        <dbReference type="Pfam" id="PF06580"/>
    </source>
</evidence>
<name>A0A480AJN1_9BURK</name>
<sequence length="388" mass="41780">MAALPHASAQPLIDPDGHLPLWQRLLRHLFGGLMVSLTVGVFISLIFGDGLWTNLAISLCVGGCIQGLIEAGRYAISAGLRSMGVRSPQVMKNWPGWPFMAPYVLVAALVGYWLGRNLAAMLLGHPWPVQVFGSQRGLVLVLAITVAVSAAATYNFFMRSQVATIAAQAEAARRLAGENQLRLLQSQLEPHMLFNTLANLRVLVTLDPPRAQDMLDHLIRYLRATLGASHAKLHPLATEFTCLDDYLALMALRMGPRLQVQLDLPEALRQLPVPPLLLQPLVENCIRHGLEPKVAGGRITVRAELQAGQLLLTVRDTGVGLADGAAPVPAATPGDGTHDGSHYGTRHVADRLATLYGPRASFRLRPAPDADGGTLAEVRLPMDTPTPA</sequence>
<dbReference type="GO" id="GO:0016020">
    <property type="term" value="C:membrane"/>
    <property type="evidence" value="ECO:0007669"/>
    <property type="project" value="InterPro"/>
</dbReference>
<dbReference type="InterPro" id="IPR010559">
    <property type="entry name" value="Sig_transdc_His_kin_internal"/>
</dbReference>